<dbReference type="EMBL" id="JANBUO010003122">
    <property type="protein sequence ID" value="KAJ2792777.1"/>
    <property type="molecule type" value="Genomic_DNA"/>
</dbReference>
<feature type="non-terminal residue" evidence="2">
    <location>
        <position position="1"/>
    </location>
</feature>
<evidence type="ECO:0000313" key="3">
    <source>
        <dbReference type="Proteomes" id="UP001140094"/>
    </source>
</evidence>
<reference evidence="2" key="1">
    <citation type="submission" date="2022-07" db="EMBL/GenBank/DDBJ databases">
        <title>Phylogenomic reconstructions and comparative analyses of Kickxellomycotina fungi.</title>
        <authorList>
            <person name="Reynolds N.K."/>
            <person name="Stajich J.E."/>
            <person name="Barry K."/>
            <person name="Grigoriev I.V."/>
            <person name="Crous P."/>
            <person name="Smith M.E."/>
        </authorList>
    </citation>
    <scope>NUCLEOTIDE SEQUENCE</scope>
    <source>
        <strain evidence="2">NRRL 1565</strain>
    </source>
</reference>
<name>A0A9W8HM94_9FUNG</name>
<protein>
    <submittedName>
        <fullName evidence="2">Uncharacterized protein</fullName>
    </submittedName>
</protein>
<comment type="caution">
    <text evidence="2">The sequence shown here is derived from an EMBL/GenBank/DDBJ whole genome shotgun (WGS) entry which is preliminary data.</text>
</comment>
<keyword evidence="3" id="KW-1185">Reference proteome</keyword>
<evidence type="ECO:0000256" key="1">
    <source>
        <dbReference type="SAM" id="MobiDB-lite"/>
    </source>
</evidence>
<proteinExistence type="predicted"/>
<feature type="region of interest" description="Disordered" evidence="1">
    <location>
        <begin position="155"/>
        <end position="264"/>
    </location>
</feature>
<feature type="compositionally biased region" description="Basic and acidic residues" evidence="1">
    <location>
        <begin position="224"/>
        <end position="240"/>
    </location>
</feature>
<feature type="compositionally biased region" description="Low complexity" evidence="1">
    <location>
        <begin position="9"/>
        <end position="26"/>
    </location>
</feature>
<sequence length="480" mass="53492">RSGSGGGNESSNSSSSSSAAYSGKGKAPARRVREMEQIHPTDSLPHAPITTVEEIEEDLSTDEEPIPKILYLESQEFEGYVPIGYKIREYREELRKEKRLKKEAAKKGIPLPPEEPLSRAPTPPLYTDLSFMGLPSQDPAETMVAERDRNMVDSMPEDRVTEHPALKRVLESSTISSRRLREEFDATMAGDDPSTTPSIGRGTIKQLPKRPRTSSISDMFVPPEEDKSNDARGRSERKSFLDSVEIPVSEASSDSTSTDYAPRPPPVDPLDIPMLSQEFHVPGEGRHRITEYDPSLMTAPRKRLVLRQHPRTFSERVMGEIDELNVSVKTDVHGSVRVRSAGQYAYQPQAATVRPSTIPQYVSQLKGVPAGPFFMPPKASIKSGYLYMRILSIEDMDEPPNAIYFVIRNGIDTLATTPVSVDGPSGTTINQEFRILTDPNVSITMWMRFRSDAIIHRNARAYGSPGCMPPLLRKLVRRNT</sequence>
<evidence type="ECO:0000313" key="2">
    <source>
        <dbReference type="EMBL" id="KAJ2792777.1"/>
    </source>
</evidence>
<feature type="compositionally biased region" description="Basic and acidic residues" evidence="1">
    <location>
        <begin position="155"/>
        <end position="170"/>
    </location>
</feature>
<organism evidence="2 3">
    <name type="scientific">Coemansia guatemalensis</name>
    <dbReference type="NCBI Taxonomy" id="2761395"/>
    <lineage>
        <taxon>Eukaryota</taxon>
        <taxon>Fungi</taxon>
        <taxon>Fungi incertae sedis</taxon>
        <taxon>Zoopagomycota</taxon>
        <taxon>Kickxellomycotina</taxon>
        <taxon>Kickxellomycetes</taxon>
        <taxon>Kickxellales</taxon>
        <taxon>Kickxellaceae</taxon>
        <taxon>Coemansia</taxon>
    </lineage>
</organism>
<feature type="region of interest" description="Disordered" evidence="1">
    <location>
        <begin position="101"/>
        <end position="127"/>
    </location>
</feature>
<feature type="region of interest" description="Disordered" evidence="1">
    <location>
        <begin position="1"/>
        <end position="50"/>
    </location>
</feature>
<gene>
    <name evidence="2" type="ORF">H4R20_006726</name>
</gene>
<dbReference type="Proteomes" id="UP001140094">
    <property type="component" value="Unassembled WGS sequence"/>
</dbReference>
<accession>A0A9W8HM94</accession>
<dbReference type="OrthoDB" id="2123378at2759"/>
<feature type="non-terminal residue" evidence="2">
    <location>
        <position position="480"/>
    </location>
</feature>
<dbReference type="AlphaFoldDB" id="A0A9W8HM94"/>